<protein>
    <recommendedName>
        <fullName evidence="3">Peptidase A2 domain-containing protein</fullName>
    </recommendedName>
</protein>
<evidence type="ECO:0000313" key="2">
    <source>
        <dbReference type="Proteomes" id="UP000275652"/>
    </source>
</evidence>
<accession>A0A9X8DXP8</accession>
<feature type="non-terminal residue" evidence="1">
    <location>
        <position position="1"/>
    </location>
</feature>
<dbReference type="AlphaFoldDB" id="A0A9X8DXP8"/>
<proteinExistence type="predicted"/>
<reference evidence="1 2" key="1">
    <citation type="journal article" date="2018" name="J. Invertebr. Pathol.">
        <title>New genotyping method for the causative agent of crayfish plague (Aphanomyces astaci) based on whole genome data.</title>
        <authorList>
            <person name="Minardi D."/>
            <person name="Studholme D.J."/>
            <person name="van der Giezen M."/>
            <person name="Pretto T."/>
            <person name="Oidtmann B."/>
        </authorList>
    </citation>
    <scope>NUCLEOTIDE SEQUENCE [LARGE SCALE GENOMIC DNA]</scope>
    <source>
        <strain evidence="1 2">KB13</strain>
    </source>
</reference>
<evidence type="ECO:0000313" key="1">
    <source>
        <dbReference type="EMBL" id="RLO05329.1"/>
    </source>
</evidence>
<dbReference type="EMBL" id="QUTI01027117">
    <property type="protein sequence ID" value="RLO05329.1"/>
    <property type="molecule type" value="Genomic_DNA"/>
</dbReference>
<dbReference type="Proteomes" id="UP000275652">
    <property type="component" value="Unassembled WGS sequence"/>
</dbReference>
<comment type="caution">
    <text evidence="1">The sequence shown here is derived from an EMBL/GenBank/DDBJ whole genome shotgun (WGS) entry which is preliminary data.</text>
</comment>
<gene>
    <name evidence="1" type="ORF">DYB28_012333</name>
</gene>
<evidence type="ECO:0008006" key="3">
    <source>
        <dbReference type="Google" id="ProtNLM"/>
    </source>
</evidence>
<name>A0A9X8DXP8_APHAT</name>
<sequence>LVRRSVKMTQCGRLHESVKVADVSVGLSALLEEPNFRPLTGSGWERKAVAQDRLYVAVQLDTKILDADNRVSRMLDNLMKTLEADGQKWVLHHEGKLVMEIITKAIKPAPLPLAVTKQLQLQRNKVLKSDLFRYVKWLRQLAIGYQLYGGMDEEKPYRGKEVDGRLPSGAPSVGELHVEHEACKQHGVPSVDRGRSPLPKVLLDSGSDETLVSEGLLVALERLGASLNVETKPRLMLKPYGETTKPLHVTRQVQFKTVTLETSIGPLVLRGLRLWDMAEAGDADQTSANVKRLQEAFQEESSDALYAEDVACSTPAMEKPADQDGEIKRILDGKIAEAIQLGLSPAHESELRRILDDHADVFRLEFGQDLRWMSSR</sequence>
<organism evidence="1 2">
    <name type="scientific">Aphanomyces astaci</name>
    <name type="common">Crayfish plague agent</name>
    <dbReference type="NCBI Taxonomy" id="112090"/>
    <lineage>
        <taxon>Eukaryota</taxon>
        <taxon>Sar</taxon>
        <taxon>Stramenopiles</taxon>
        <taxon>Oomycota</taxon>
        <taxon>Saprolegniomycetes</taxon>
        <taxon>Saprolegniales</taxon>
        <taxon>Verrucalvaceae</taxon>
        <taxon>Aphanomyces</taxon>
    </lineage>
</organism>